<gene>
    <name evidence="1" type="ORF">FALBO_1295</name>
</gene>
<protein>
    <submittedName>
        <fullName evidence="1">Uncharacterized protein</fullName>
    </submittedName>
</protein>
<dbReference type="Proteomes" id="UP000554235">
    <property type="component" value="Unassembled WGS sequence"/>
</dbReference>
<organism evidence="1 2">
    <name type="scientific">Fusarium albosuccineum</name>
    <dbReference type="NCBI Taxonomy" id="1237068"/>
    <lineage>
        <taxon>Eukaryota</taxon>
        <taxon>Fungi</taxon>
        <taxon>Dikarya</taxon>
        <taxon>Ascomycota</taxon>
        <taxon>Pezizomycotina</taxon>
        <taxon>Sordariomycetes</taxon>
        <taxon>Hypocreomycetidae</taxon>
        <taxon>Hypocreales</taxon>
        <taxon>Nectriaceae</taxon>
        <taxon>Fusarium</taxon>
        <taxon>Fusarium decemcellulare species complex</taxon>
    </lineage>
</organism>
<dbReference type="OrthoDB" id="27483at2759"/>
<proteinExistence type="predicted"/>
<dbReference type="PANTHER" id="PTHR33099">
    <property type="entry name" value="FE2OG DIOXYGENASE DOMAIN-CONTAINING PROTEIN"/>
    <property type="match status" value="1"/>
</dbReference>
<dbReference type="PANTHER" id="PTHR33099:SF7">
    <property type="entry name" value="MYND-TYPE DOMAIN-CONTAINING PROTEIN"/>
    <property type="match status" value="1"/>
</dbReference>
<evidence type="ECO:0000313" key="2">
    <source>
        <dbReference type="Proteomes" id="UP000554235"/>
    </source>
</evidence>
<name>A0A8H4PDQ0_9HYPO</name>
<sequence>MANPYSAIEISDDSDNEQPRGEIVEWMQALYKTLGAIQTKGKIATFKHYQLFINPGLRIEGHSVVPLPLTEPYAEAIKSLSKPASLPSHEAVVDTSVRNVWELDRTKFEITNPAWPTFLETVASEAAKGLGTGAVAVKLQNLLLCELGAFSTQRKDQDATKNPDAAKNVIGTLVVCLPAEHQGADIHLSFGDQTCSFSTAPSSALDLSAIAWFSDVKCEVKELVSGYRLALSYELAEITPGQNSARMVCGWAGRVAELLRVWPSKYSNLKKLLYPLDRSSGAFTSLHDMAGRNRAVCETLNDICGEAGFYLLLAAVTHEEVNDCGEVTVSSSLEDVFTPDGLSLTVNESFNAEKEMLGFDLKNRDPDSDDDENLPPWEACEEGESIRRYHDVAALIIPKERLMTLIKREDYGGGYNKYAGVYYPPRVSTTENLMVMIANDLERFPRDPKTRLAASKVMESLSAAGTLNGPAVGRIAKWSLKNDEKSLYNATLALIPSQGPVFTDLANALDEHLTHQYAGMEHIINWNDWLAPIAERNLGMAEQNMKDLREGLSNFKLGLTREALVKSFNGWQEKAVERRLESERSWDTPELSDAKEMRRSIIQHGFAKLIVRPQDLYIAPGTPATAVVPIDTMFLQCIEETYAIGLPQEASTLLTATSTGLLAMRAMWTDKTFKDLPRTIVTKLITPLVRLIQDGKAASVRAVGHLLEMLLRGIIESYIPPYPNRPNGWAVQARGCGCTDCLQLSAFLTAPDIQVWHFTANAARRKHIERVLEMETDLFRLETLRTRTPMTLAVTQIGTEYDRFVKAWERAFWEVESIVRPLRGNVVKELLNDENYRNLVLLESHAQYVPPGSTAGVKREAVAAEWEYKRPRIV</sequence>
<keyword evidence="2" id="KW-1185">Reference proteome</keyword>
<comment type="caution">
    <text evidence="1">The sequence shown here is derived from an EMBL/GenBank/DDBJ whole genome shotgun (WGS) entry which is preliminary data.</text>
</comment>
<evidence type="ECO:0000313" key="1">
    <source>
        <dbReference type="EMBL" id="KAF4471785.1"/>
    </source>
</evidence>
<accession>A0A8H4PDQ0</accession>
<reference evidence="1 2" key="1">
    <citation type="submission" date="2020-01" db="EMBL/GenBank/DDBJ databases">
        <title>Identification and distribution of gene clusters putatively required for synthesis of sphingolipid metabolism inhibitors in phylogenetically diverse species of the filamentous fungus Fusarium.</title>
        <authorList>
            <person name="Kim H.-S."/>
            <person name="Busman M."/>
            <person name="Brown D.W."/>
            <person name="Divon H."/>
            <person name="Uhlig S."/>
            <person name="Proctor R.H."/>
        </authorList>
    </citation>
    <scope>NUCLEOTIDE SEQUENCE [LARGE SCALE GENOMIC DNA]</scope>
    <source>
        <strain evidence="1 2">NRRL 20459</strain>
    </source>
</reference>
<dbReference type="EMBL" id="JAADYS010000165">
    <property type="protein sequence ID" value="KAF4471785.1"/>
    <property type="molecule type" value="Genomic_DNA"/>
</dbReference>
<dbReference type="AlphaFoldDB" id="A0A8H4PDQ0"/>